<dbReference type="Proteomes" id="UP000593560">
    <property type="component" value="Unassembled WGS sequence"/>
</dbReference>
<dbReference type="OrthoDB" id="1015165at2759"/>
<evidence type="ECO:0000313" key="3">
    <source>
        <dbReference type="Proteomes" id="UP000593560"/>
    </source>
</evidence>
<reference evidence="2 3" key="1">
    <citation type="journal article" date="2019" name="Genome Biol. Evol.">
        <title>Insights into the evolution of the New World diploid cottons (Gossypium, subgenus Houzingenia) based on genome sequencing.</title>
        <authorList>
            <person name="Grover C.E."/>
            <person name="Arick M.A. 2nd"/>
            <person name="Thrash A."/>
            <person name="Conover J.L."/>
            <person name="Sanders W.S."/>
            <person name="Peterson D.G."/>
            <person name="Frelichowski J.E."/>
            <person name="Scheffler J.A."/>
            <person name="Scheffler B.E."/>
            <person name="Wendel J.F."/>
        </authorList>
    </citation>
    <scope>NUCLEOTIDE SEQUENCE [LARGE SCALE GENOMIC DNA]</scope>
    <source>
        <strain evidence="2">0</strain>
        <tissue evidence="2">Leaf</tissue>
    </source>
</reference>
<protein>
    <submittedName>
        <fullName evidence="2">Uncharacterized protein</fullName>
    </submittedName>
</protein>
<dbReference type="AlphaFoldDB" id="A0A7J9I7N5"/>
<keyword evidence="3" id="KW-1185">Reference proteome</keyword>
<sequence>MAQDSWPWGPNPDSRIEGRPNLPSGRERQNSCNIWYKCCVHTPWVCCSVESSREQVHMPLPWIPIQRSR</sequence>
<gene>
    <name evidence="2" type="ORF">Gohar_019532</name>
</gene>
<proteinExistence type="predicted"/>
<accession>A0A7J9I7N5</accession>
<evidence type="ECO:0000256" key="1">
    <source>
        <dbReference type="SAM" id="MobiDB-lite"/>
    </source>
</evidence>
<comment type="caution">
    <text evidence="2">The sequence shown here is derived from an EMBL/GenBank/DDBJ whole genome shotgun (WGS) entry which is preliminary data.</text>
</comment>
<evidence type="ECO:0000313" key="2">
    <source>
        <dbReference type="EMBL" id="MBA0818139.1"/>
    </source>
</evidence>
<name>A0A7J9I7N5_9ROSI</name>
<dbReference type="EMBL" id="JABFAD010208909">
    <property type="protein sequence ID" value="MBA0818139.1"/>
    <property type="molecule type" value="Genomic_DNA"/>
</dbReference>
<feature type="region of interest" description="Disordered" evidence="1">
    <location>
        <begin position="1"/>
        <end position="27"/>
    </location>
</feature>
<organism evidence="2 3">
    <name type="scientific">Gossypium harknessii</name>
    <dbReference type="NCBI Taxonomy" id="34285"/>
    <lineage>
        <taxon>Eukaryota</taxon>
        <taxon>Viridiplantae</taxon>
        <taxon>Streptophyta</taxon>
        <taxon>Embryophyta</taxon>
        <taxon>Tracheophyta</taxon>
        <taxon>Spermatophyta</taxon>
        <taxon>Magnoliopsida</taxon>
        <taxon>eudicotyledons</taxon>
        <taxon>Gunneridae</taxon>
        <taxon>Pentapetalae</taxon>
        <taxon>rosids</taxon>
        <taxon>malvids</taxon>
        <taxon>Malvales</taxon>
        <taxon>Malvaceae</taxon>
        <taxon>Malvoideae</taxon>
        <taxon>Gossypium</taxon>
    </lineage>
</organism>